<dbReference type="GO" id="GO:0003924">
    <property type="term" value="F:GTPase activity"/>
    <property type="evidence" value="ECO:0007669"/>
    <property type="project" value="UniProtKB-UniRule"/>
</dbReference>
<keyword evidence="6" id="KW-1185">Reference proteome</keyword>
<dbReference type="PANTHER" id="PTHR11259">
    <property type="entry name" value="RAS-RELATED GTP BINDING RAG/GTR YEAST"/>
    <property type="match status" value="1"/>
</dbReference>
<dbReference type="InterPro" id="IPR006762">
    <property type="entry name" value="Gtr1_RagA"/>
</dbReference>
<proteinExistence type="inferred from homology"/>
<dbReference type="InterPro" id="IPR027417">
    <property type="entry name" value="P-loop_NTPase"/>
</dbReference>
<dbReference type="Gene3D" id="3.40.50.300">
    <property type="entry name" value="P-loop containing nucleotide triphosphate hydrolases"/>
    <property type="match status" value="1"/>
</dbReference>
<evidence type="ECO:0000256" key="2">
    <source>
        <dbReference type="ARBA" id="ARBA00022741"/>
    </source>
</evidence>
<accession>A0A9P6D6Q9</accession>
<keyword evidence="3 4" id="KW-0342">GTP-binding</keyword>
<dbReference type="PANTHER" id="PTHR11259:SF2">
    <property type="entry name" value="GH16429P"/>
    <property type="match status" value="1"/>
</dbReference>
<evidence type="ECO:0000256" key="4">
    <source>
        <dbReference type="RuleBase" id="RU367014"/>
    </source>
</evidence>
<reference evidence="5" key="1">
    <citation type="submission" date="2020-11" db="EMBL/GenBank/DDBJ databases">
        <authorList>
            <consortium name="DOE Joint Genome Institute"/>
            <person name="Ahrendt S."/>
            <person name="Riley R."/>
            <person name="Andreopoulos W."/>
            <person name="Labutti K."/>
            <person name="Pangilinan J."/>
            <person name="Ruiz-Duenas F.J."/>
            <person name="Barrasa J.M."/>
            <person name="Sanchez-Garcia M."/>
            <person name="Camarero S."/>
            <person name="Miyauchi S."/>
            <person name="Serrano A."/>
            <person name="Linde D."/>
            <person name="Babiker R."/>
            <person name="Drula E."/>
            <person name="Ayuso-Fernandez I."/>
            <person name="Pacheco R."/>
            <person name="Padilla G."/>
            <person name="Ferreira P."/>
            <person name="Barriuso J."/>
            <person name="Kellner H."/>
            <person name="Castanera R."/>
            <person name="Alfaro M."/>
            <person name="Ramirez L."/>
            <person name="Pisabarro A.G."/>
            <person name="Kuo A."/>
            <person name="Tritt A."/>
            <person name="Lipzen A."/>
            <person name="He G."/>
            <person name="Yan M."/>
            <person name="Ng V."/>
            <person name="Cullen D."/>
            <person name="Martin F."/>
            <person name="Rosso M.-N."/>
            <person name="Henrissat B."/>
            <person name="Hibbett D."/>
            <person name="Martinez A.T."/>
            <person name="Grigoriev I.V."/>
        </authorList>
    </citation>
    <scope>NUCLEOTIDE SEQUENCE</scope>
    <source>
        <strain evidence="5">CIRM-BRFM 674</strain>
    </source>
</reference>
<dbReference type="GO" id="GO:0005525">
    <property type="term" value="F:GTP binding"/>
    <property type="evidence" value="ECO:0007669"/>
    <property type="project" value="UniProtKB-UniRule"/>
</dbReference>
<comment type="similarity">
    <text evidence="1 4">Belongs to the GTR/RAG GTP-binding protein family.</text>
</comment>
<dbReference type="OrthoDB" id="26136at2759"/>
<dbReference type="GO" id="GO:0005634">
    <property type="term" value="C:nucleus"/>
    <property type="evidence" value="ECO:0007669"/>
    <property type="project" value="TreeGrafter"/>
</dbReference>
<organism evidence="5 6">
    <name type="scientific">Pholiota conissans</name>
    <dbReference type="NCBI Taxonomy" id="109636"/>
    <lineage>
        <taxon>Eukaryota</taxon>
        <taxon>Fungi</taxon>
        <taxon>Dikarya</taxon>
        <taxon>Basidiomycota</taxon>
        <taxon>Agaricomycotina</taxon>
        <taxon>Agaricomycetes</taxon>
        <taxon>Agaricomycetidae</taxon>
        <taxon>Agaricales</taxon>
        <taxon>Agaricineae</taxon>
        <taxon>Strophariaceae</taxon>
        <taxon>Pholiota</taxon>
    </lineage>
</organism>
<feature type="non-terminal residue" evidence="5">
    <location>
        <position position="1"/>
    </location>
</feature>
<evidence type="ECO:0000313" key="5">
    <source>
        <dbReference type="EMBL" id="KAF9485140.1"/>
    </source>
</evidence>
<gene>
    <name evidence="5" type="ORF">BDN70DRAFT_796453</name>
</gene>
<dbReference type="GO" id="GO:0010507">
    <property type="term" value="P:negative regulation of autophagy"/>
    <property type="evidence" value="ECO:0007669"/>
    <property type="project" value="TreeGrafter"/>
</dbReference>
<evidence type="ECO:0000256" key="1">
    <source>
        <dbReference type="ARBA" id="ARBA00007756"/>
    </source>
</evidence>
<name>A0A9P6D6Q9_9AGAR</name>
<dbReference type="AlphaFoldDB" id="A0A9P6D6Q9"/>
<evidence type="ECO:0000256" key="3">
    <source>
        <dbReference type="ARBA" id="ARBA00023134"/>
    </source>
</evidence>
<sequence length="227" mass="26254">RAGKTSIQQVLFNNLPPNQTFYLETTMRIVKHAIDTVIPLEIWDCPANTTVETLGVPLSQFSTIIFVIDIRDLYNQPISKLVEFIVASYTENPDIILEVFVHKAEKLQEDDKIAENFRQIHERVSDRLLDMSPDYEQMQLNFHLTSVYDHSLHEAFSRVLHKLTESLPYLEELLNVFCANSQSPKAFLFDVNSRLYVATDASPVDSATHNLCCDYLMMLNYFTPLYR</sequence>
<dbReference type="GO" id="GO:1904263">
    <property type="term" value="P:positive regulation of TORC1 signaling"/>
    <property type="evidence" value="ECO:0007669"/>
    <property type="project" value="TreeGrafter"/>
</dbReference>
<dbReference type="GO" id="GO:0009267">
    <property type="term" value="P:cellular response to starvation"/>
    <property type="evidence" value="ECO:0007669"/>
    <property type="project" value="TreeGrafter"/>
</dbReference>
<comment type="function">
    <text evidence="4">GTPase involved in activation of the TORC1 signaling pathway, which promotes growth and represses autophagy in nutrient-rich conditions.</text>
</comment>
<dbReference type="SUPFAM" id="SSF52540">
    <property type="entry name" value="P-loop containing nucleoside triphosphate hydrolases"/>
    <property type="match status" value="1"/>
</dbReference>
<comment type="subunit">
    <text evidence="4">Component of the GSE complex.</text>
</comment>
<keyword evidence="2 4" id="KW-0547">Nucleotide-binding</keyword>
<dbReference type="EMBL" id="MU155137">
    <property type="protein sequence ID" value="KAF9485140.1"/>
    <property type="molecule type" value="Genomic_DNA"/>
</dbReference>
<comment type="caution">
    <text evidence="5">The sequence shown here is derived from an EMBL/GenBank/DDBJ whole genome shotgun (WGS) entry which is preliminary data.</text>
</comment>
<dbReference type="GO" id="GO:1990131">
    <property type="term" value="C:Gtr1-Gtr2 GTPase complex"/>
    <property type="evidence" value="ECO:0007669"/>
    <property type="project" value="UniProtKB-UniRule"/>
</dbReference>
<dbReference type="Proteomes" id="UP000807469">
    <property type="component" value="Unassembled WGS sequence"/>
</dbReference>
<dbReference type="GO" id="GO:0000329">
    <property type="term" value="C:fungal-type vacuole membrane"/>
    <property type="evidence" value="ECO:0007669"/>
    <property type="project" value="TreeGrafter"/>
</dbReference>
<evidence type="ECO:0000313" key="6">
    <source>
        <dbReference type="Proteomes" id="UP000807469"/>
    </source>
</evidence>
<dbReference type="Pfam" id="PF04670">
    <property type="entry name" value="Gtr1_RagA"/>
    <property type="match status" value="1"/>
</dbReference>
<protein>
    <recommendedName>
        <fullName evidence="4">GTP-binding protein</fullName>
    </recommendedName>
</protein>
<dbReference type="Gene3D" id="3.30.450.190">
    <property type="match status" value="1"/>
</dbReference>